<dbReference type="InterPro" id="IPR028362">
    <property type="entry name" value="AlgI"/>
</dbReference>
<keyword evidence="7 9" id="KW-0012">Acyltransferase</keyword>
<keyword evidence="7 9" id="KW-0808">Transferase</keyword>
<feature type="transmembrane region" description="Helical" evidence="8">
    <location>
        <begin position="347"/>
        <end position="362"/>
    </location>
</feature>
<evidence type="ECO:0000256" key="7">
    <source>
        <dbReference type="PIRNR" id="PIRNR016636"/>
    </source>
</evidence>
<dbReference type="RefSeq" id="WP_133554030.1">
    <property type="nucleotide sequence ID" value="NZ_SNYF01000005.1"/>
</dbReference>
<dbReference type="PANTHER" id="PTHR13285:SF18">
    <property type="entry name" value="PROTEIN-CYSTEINE N-PALMITOYLTRANSFERASE RASP"/>
    <property type="match status" value="1"/>
</dbReference>
<keyword evidence="3 7" id="KW-1003">Cell membrane</keyword>
<keyword evidence="5 8" id="KW-1133">Transmembrane helix</keyword>
<comment type="caution">
    <text evidence="9">The sequence shown here is derived from an EMBL/GenBank/DDBJ whole genome shotgun (WGS) entry which is preliminary data.</text>
</comment>
<accession>A0A4V3D2N6</accession>
<dbReference type="PIRSF" id="PIRSF016636">
    <property type="entry name" value="AlgI_DltB"/>
    <property type="match status" value="1"/>
</dbReference>
<feature type="transmembrane region" description="Helical" evidence="8">
    <location>
        <begin position="114"/>
        <end position="133"/>
    </location>
</feature>
<feature type="transmembrane region" description="Helical" evidence="8">
    <location>
        <begin position="405"/>
        <end position="428"/>
    </location>
</feature>
<dbReference type="PANTHER" id="PTHR13285">
    <property type="entry name" value="ACYLTRANSFERASE"/>
    <property type="match status" value="1"/>
</dbReference>
<keyword evidence="6 7" id="KW-0472">Membrane</keyword>
<evidence type="ECO:0000256" key="6">
    <source>
        <dbReference type="ARBA" id="ARBA00023136"/>
    </source>
</evidence>
<dbReference type="InterPro" id="IPR051085">
    <property type="entry name" value="MB_O-acyltransferase"/>
</dbReference>
<dbReference type="OrthoDB" id="9805788at2"/>
<evidence type="ECO:0000256" key="4">
    <source>
        <dbReference type="ARBA" id="ARBA00022692"/>
    </source>
</evidence>
<dbReference type="GO" id="GO:0016746">
    <property type="term" value="F:acyltransferase activity"/>
    <property type="evidence" value="ECO:0007669"/>
    <property type="project" value="UniProtKB-KW"/>
</dbReference>
<evidence type="ECO:0000256" key="2">
    <source>
        <dbReference type="ARBA" id="ARBA00010323"/>
    </source>
</evidence>
<feature type="transmembrane region" description="Helical" evidence="8">
    <location>
        <begin position="448"/>
        <end position="468"/>
    </location>
</feature>
<gene>
    <name evidence="9" type="ORF">DFQ04_1410</name>
</gene>
<keyword evidence="10" id="KW-1185">Reference proteome</keyword>
<dbReference type="GO" id="GO:0005886">
    <property type="term" value="C:plasma membrane"/>
    <property type="evidence" value="ECO:0007669"/>
    <property type="project" value="UniProtKB-SubCell"/>
</dbReference>
<name>A0A4V3D2N6_9BACT</name>
<dbReference type="AlphaFoldDB" id="A0A4V3D2N6"/>
<evidence type="ECO:0000256" key="5">
    <source>
        <dbReference type="ARBA" id="ARBA00022989"/>
    </source>
</evidence>
<evidence type="ECO:0000256" key="8">
    <source>
        <dbReference type="SAM" id="Phobius"/>
    </source>
</evidence>
<evidence type="ECO:0000313" key="10">
    <source>
        <dbReference type="Proteomes" id="UP000294535"/>
    </source>
</evidence>
<sequence>MLFNSFEFLIILPLVFLGYWFVFQKNLKFQNAFILLASYVFYGWWDWRFLALIVASSAVDYWCGLKLSTVDSPQSTANSGSSRINYSKAGFQNPDSTTVQPLTVVSGPLTKKKLYLTLSLVFNLGLLGFFKYFNFFIESATDFINLLGFQAHPSTLNLILPVGISFYTFQTMSYTIDVYRGKMEATKDPVAFFSYVAFFPQLVAGPIERASHLLPQFLKKREFEYQQGSDGMKLILWGLFKKVVVADNCALMVNPIFENYQTASGLELAMGAILFSFQIYGDFSGYSDIAIGTAKLFGFDLMTNFRTPYFSRDIAEFWRRWHISLSTWFRDYVYIPLGGSQVSRAKAIRNILIVFLVSGFWHGANWTFIAWGAIHAALFVPLFIFEKNRTYLNEGRHLIPSVGEVFQMFLTFSLVTLAWVFFRAASIGDAIGYLNGIISHSFSEGFRLSLYSLSLAAVGMMLAFEWIFRGKQILAFQFPTLRYVGYAGVVMTILFFGAFFNPQDFIYFQF</sequence>
<feature type="transmembrane region" description="Helical" evidence="8">
    <location>
        <begin position="6"/>
        <end position="22"/>
    </location>
</feature>
<reference evidence="9 10" key="1">
    <citation type="submission" date="2019-03" db="EMBL/GenBank/DDBJ databases">
        <title>Genomic Encyclopedia of Type Strains, Phase III (KMG-III): the genomes of soil and plant-associated and newly described type strains.</title>
        <authorList>
            <person name="Whitman W."/>
        </authorList>
    </citation>
    <scope>NUCLEOTIDE SEQUENCE [LARGE SCALE GENOMIC DNA]</scope>
    <source>
        <strain evidence="9 10">CECT 8446</strain>
    </source>
</reference>
<dbReference type="PIRSF" id="PIRSF500217">
    <property type="entry name" value="AlgI"/>
    <property type="match status" value="1"/>
</dbReference>
<dbReference type="GO" id="GO:0042121">
    <property type="term" value="P:alginic acid biosynthetic process"/>
    <property type="evidence" value="ECO:0007669"/>
    <property type="project" value="InterPro"/>
</dbReference>
<comment type="subcellular location">
    <subcellularLocation>
        <location evidence="1">Cell membrane</location>
        <topology evidence="1">Multi-pass membrane protein</topology>
    </subcellularLocation>
</comment>
<keyword evidence="4 8" id="KW-0812">Transmembrane</keyword>
<feature type="transmembrane region" description="Helical" evidence="8">
    <location>
        <begin position="480"/>
        <end position="500"/>
    </location>
</feature>
<evidence type="ECO:0000313" key="9">
    <source>
        <dbReference type="EMBL" id="TDQ19587.1"/>
    </source>
</evidence>
<dbReference type="Proteomes" id="UP000294535">
    <property type="component" value="Unassembled WGS sequence"/>
</dbReference>
<dbReference type="InterPro" id="IPR004299">
    <property type="entry name" value="MBOAT_fam"/>
</dbReference>
<evidence type="ECO:0000256" key="3">
    <source>
        <dbReference type="ARBA" id="ARBA00022475"/>
    </source>
</evidence>
<organism evidence="9 10">
    <name type="scientific">Algoriphagus boseongensis</name>
    <dbReference type="NCBI Taxonomy" id="1442587"/>
    <lineage>
        <taxon>Bacteria</taxon>
        <taxon>Pseudomonadati</taxon>
        <taxon>Bacteroidota</taxon>
        <taxon>Cytophagia</taxon>
        <taxon>Cytophagales</taxon>
        <taxon>Cyclobacteriaceae</taxon>
        <taxon>Algoriphagus</taxon>
    </lineage>
</organism>
<dbReference type="Pfam" id="PF03062">
    <property type="entry name" value="MBOAT"/>
    <property type="match status" value="1"/>
</dbReference>
<dbReference type="EMBL" id="SNYF01000005">
    <property type="protein sequence ID" value="TDQ19587.1"/>
    <property type="molecule type" value="Genomic_DNA"/>
</dbReference>
<proteinExistence type="inferred from homology"/>
<dbReference type="InterPro" id="IPR024194">
    <property type="entry name" value="Ac/AlaTfrase_AlgI/DltB"/>
</dbReference>
<protein>
    <submittedName>
        <fullName evidence="9">D-alanyl-lipoteichoic acid acyltransferase DltB (MBOAT superfamily)</fullName>
    </submittedName>
</protein>
<comment type="similarity">
    <text evidence="2 7">Belongs to the membrane-bound acyltransferase family.</text>
</comment>
<evidence type="ECO:0000256" key="1">
    <source>
        <dbReference type="ARBA" id="ARBA00004651"/>
    </source>
</evidence>